<organism evidence="8 9">
    <name type="scientific">Heyndrickxia oleronia</name>
    <dbReference type="NCBI Taxonomy" id="38875"/>
    <lineage>
        <taxon>Bacteria</taxon>
        <taxon>Bacillati</taxon>
        <taxon>Bacillota</taxon>
        <taxon>Bacilli</taxon>
        <taxon>Bacillales</taxon>
        <taxon>Bacillaceae</taxon>
        <taxon>Heyndrickxia</taxon>
    </lineage>
</organism>
<dbReference type="GO" id="GO:0046872">
    <property type="term" value="F:metal ion binding"/>
    <property type="evidence" value="ECO:0007669"/>
    <property type="project" value="UniProtKB-KW"/>
</dbReference>
<dbReference type="InterPro" id="IPR000086">
    <property type="entry name" value="NUDIX_hydrolase_dom"/>
</dbReference>
<dbReference type="SUPFAM" id="SSF55811">
    <property type="entry name" value="Nudix"/>
    <property type="match status" value="1"/>
</dbReference>
<evidence type="ECO:0000256" key="5">
    <source>
        <dbReference type="ARBA" id="ARBA00022842"/>
    </source>
</evidence>
<keyword evidence="4 6" id="KW-0378">Hydrolase</keyword>
<dbReference type="PROSITE" id="PS51462">
    <property type="entry name" value="NUDIX"/>
    <property type="match status" value="1"/>
</dbReference>
<evidence type="ECO:0000256" key="2">
    <source>
        <dbReference type="ARBA" id="ARBA00005582"/>
    </source>
</evidence>
<dbReference type="InterPro" id="IPR015797">
    <property type="entry name" value="NUDIX_hydrolase-like_dom_sf"/>
</dbReference>
<dbReference type="EMBL" id="MTLA01000165">
    <property type="protein sequence ID" value="OOP67765.1"/>
    <property type="molecule type" value="Genomic_DNA"/>
</dbReference>
<evidence type="ECO:0000313" key="9">
    <source>
        <dbReference type="Proteomes" id="UP000189761"/>
    </source>
</evidence>
<dbReference type="Proteomes" id="UP000189761">
    <property type="component" value="Unassembled WGS sequence"/>
</dbReference>
<sequence>MQYKYTICFIKRGHQLLMLNREKPEWMGVWNGVGGKIEKGETPEEAIIREIKEETGIDIGHVAYKGTVTWSVNESYIGGMYAFVAELPETYEYHTPIKTQEGILDWKDISWILHPENVGMANVKFFLHKMLDDYRIYDHQFIYIDGEVVDFHSERLDTSTVLH</sequence>
<dbReference type="PANTHER" id="PTHR43758">
    <property type="entry name" value="7,8-DIHYDRO-8-OXOGUANINE TRIPHOSPHATASE"/>
    <property type="match status" value="1"/>
</dbReference>
<dbReference type="Gene3D" id="3.90.79.10">
    <property type="entry name" value="Nucleoside Triphosphate Pyrophosphohydrolase"/>
    <property type="match status" value="1"/>
</dbReference>
<name>A0A8E2LD77_9BACI</name>
<dbReference type="CDD" id="cd18886">
    <property type="entry name" value="NUDIX_MutT_Nudt1"/>
    <property type="match status" value="1"/>
</dbReference>
<dbReference type="PRINTS" id="PR00502">
    <property type="entry name" value="NUDIXFAMILY"/>
</dbReference>
<keyword evidence="5" id="KW-0460">Magnesium</keyword>
<accession>A0A8E2LD77</accession>
<evidence type="ECO:0000313" key="8">
    <source>
        <dbReference type="EMBL" id="OOP67765.1"/>
    </source>
</evidence>
<dbReference type="GO" id="GO:0016818">
    <property type="term" value="F:hydrolase activity, acting on acid anhydrides, in phosphorus-containing anhydrides"/>
    <property type="evidence" value="ECO:0007669"/>
    <property type="project" value="TreeGrafter"/>
</dbReference>
<feature type="domain" description="Nudix hydrolase" evidence="7">
    <location>
        <begin position="1"/>
        <end position="131"/>
    </location>
</feature>
<dbReference type="PROSITE" id="PS00893">
    <property type="entry name" value="NUDIX_BOX"/>
    <property type="match status" value="1"/>
</dbReference>
<evidence type="ECO:0000256" key="6">
    <source>
        <dbReference type="RuleBase" id="RU003476"/>
    </source>
</evidence>
<dbReference type="AlphaFoldDB" id="A0A8E2LD77"/>
<evidence type="ECO:0000256" key="3">
    <source>
        <dbReference type="ARBA" id="ARBA00022723"/>
    </source>
</evidence>
<comment type="similarity">
    <text evidence="2 6">Belongs to the Nudix hydrolase family.</text>
</comment>
<dbReference type="InterPro" id="IPR020476">
    <property type="entry name" value="Nudix_hydrolase"/>
</dbReference>
<comment type="caution">
    <text evidence="8">The sequence shown here is derived from an EMBL/GenBank/DDBJ whole genome shotgun (WGS) entry which is preliminary data.</text>
</comment>
<dbReference type="Pfam" id="PF00293">
    <property type="entry name" value="NUDIX"/>
    <property type="match status" value="1"/>
</dbReference>
<evidence type="ECO:0000256" key="4">
    <source>
        <dbReference type="ARBA" id="ARBA00022801"/>
    </source>
</evidence>
<evidence type="ECO:0000259" key="7">
    <source>
        <dbReference type="PROSITE" id="PS51462"/>
    </source>
</evidence>
<comment type="cofactor">
    <cofactor evidence="1">
        <name>Mg(2+)</name>
        <dbReference type="ChEBI" id="CHEBI:18420"/>
    </cofactor>
</comment>
<dbReference type="InterPro" id="IPR020084">
    <property type="entry name" value="NUDIX_hydrolase_CS"/>
</dbReference>
<dbReference type="PANTHER" id="PTHR43758:SF2">
    <property type="entry name" value="OXIDIZED PURINE NUCLEOSIDE TRIPHOSPHATE HYDROLASE"/>
    <property type="match status" value="1"/>
</dbReference>
<reference evidence="8 9" key="1">
    <citation type="submission" date="2017-01" db="EMBL/GenBank/DDBJ databases">
        <title>Draft genome sequence of Bacillus oleronius.</title>
        <authorList>
            <person name="Allam M."/>
        </authorList>
    </citation>
    <scope>NUCLEOTIDE SEQUENCE [LARGE SCALE GENOMIC DNA]</scope>
    <source>
        <strain evidence="8 9">DSM 9356</strain>
    </source>
</reference>
<dbReference type="RefSeq" id="WP_071977691.1">
    <property type="nucleotide sequence ID" value="NZ_CP065424.1"/>
</dbReference>
<keyword evidence="3" id="KW-0479">Metal-binding</keyword>
<proteinExistence type="inferred from homology"/>
<keyword evidence="9" id="KW-1185">Reference proteome</keyword>
<protein>
    <submittedName>
        <fullName evidence="8">DNA mismatch repair protein MutT</fullName>
    </submittedName>
</protein>
<gene>
    <name evidence="8" type="ORF">BWZ43_14155</name>
</gene>
<dbReference type="GO" id="GO:0005737">
    <property type="term" value="C:cytoplasm"/>
    <property type="evidence" value="ECO:0007669"/>
    <property type="project" value="TreeGrafter"/>
</dbReference>
<evidence type="ECO:0000256" key="1">
    <source>
        <dbReference type="ARBA" id="ARBA00001946"/>
    </source>
</evidence>